<accession>A0A0D3KMW6</accession>
<dbReference type="KEGG" id="ehx:EMIHUDRAFT_252204"/>
<feature type="transmembrane region" description="Helical" evidence="1">
    <location>
        <begin position="212"/>
        <end position="236"/>
    </location>
</feature>
<evidence type="ECO:0008006" key="4">
    <source>
        <dbReference type="Google" id="ProtNLM"/>
    </source>
</evidence>
<keyword evidence="1" id="KW-1133">Transmembrane helix</keyword>
<evidence type="ECO:0000313" key="3">
    <source>
        <dbReference type="Proteomes" id="UP000013827"/>
    </source>
</evidence>
<dbReference type="GeneID" id="17282373"/>
<dbReference type="Proteomes" id="UP000013827">
    <property type="component" value="Unassembled WGS sequence"/>
</dbReference>
<keyword evidence="3" id="KW-1185">Reference proteome</keyword>
<evidence type="ECO:0000313" key="2">
    <source>
        <dbReference type="EnsemblProtists" id="EOD37101"/>
    </source>
</evidence>
<evidence type="ECO:0000256" key="1">
    <source>
        <dbReference type="SAM" id="Phobius"/>
    </source>
</evidence>
<dbReference type="AlphaFoldDB" id="A0A0D3KMW6"/>
<dbReference type="PaxDb" id="2903-EOD37101"/>
<name>A0A0D3KMW6_EMIH1</name>
<protein>
    <recommendedName>
        <fullName evidence="4">Cation-transporting P-type ATPase C-terminal domain-containing protein</fullName>
    </recommendedName>
</protein>
<feature type="transmembrane region" description="Helical" evidence="1">
    <location>
        <begin position="28"/>
        <end position="48"/>
    </location>
</feature>
<dbReference type="EnsemblProtists" id="EOD37101">
    <property type="protein sequence ID" value="EOD37101"/>
    <property type="gene ID" value="EMIHUDRAFT_252204"/>
</dbReference>
<proteinExistence type="predicted"/>
<reference evidence="3" key="1">
    <citation type="journal article" date="2013" name="Nature">
        <title>Pan genome of the phytoplankton Emiliania underpins its global distribution.</title>
        <authorList>
            <person name="Read B.A."/>
            <person name="Kegel J."/>
            <person name="Klute M.J."/>
            <person name="Kuo A."/>
            <person name="Lefebvre S.C."/>
            <person name="Maumus F."/>
            <person name="Mayer C."/>
            <person name="Miller J."/>
            <person name="Monier A."/>
            <person name="Salamov A."/>
            <person name="Young J."/>
            <person name="Aguilar M."/>
            <person name="Claverie J.M."/>
            <person name="Frickenhaus S."/>
            <person name="Gonzalez K."/>
            <person name="Herman E.K."/>
            <person name="Lin Y.C."/>
            <person name="Napier J."/>
            <person name="Ogata H."/>
            <person name="Sarno A.F."/>
            <person name="Shmutz J."/>
            <person name="Schroeder D."/>
            <person name="de Vargas C."/>
            <person name="Verret F."/>
            <person name="von Dassow P."/>
            <person name="Valentin K."/>
            <person name="Van de Peer Y."/>
            <person name="Wheeler G."/>
            <person name="Dacks J.B."/>
            <person name="Delwiche C.F."/>
            <person name="Dyhrman S.T."/>
            <person name="Glockner G."/>
            <person name="John U."/>
            <person name="Richards T."/>
            <person name="Worden A.Z."/>
            <person name="Zhang X."/>
            <person name="Grigoriev I.V."/>
            <person name="Allen A.E."/>
            <person name="Bidle K."/>
            <person name="Borodovsky M."/>
            <person name="Bowler C."/>
            <person name="Brownlee C."/>
            <person name="Cock J.M."/>
            <person name="Elias M."/>
            <person name="Gladyshev V.N."/>
            <person name="Groth M."/>
            <person name="Guda C."/>
            <person name="Hadaegh A."/>
            <person name="Iglesias-Rodriguez M.D."/>
            <person name="Jenkins J."/>
            <person name="Jones B.M."/>
            <person name="Lawson T."/>
            <person name="Leese F."/>
            <person name="Lindquist E."/>
            <person name="Lobanov A."/>
            <person name="Lomsadze A."/>
            <person name="Malik S.B."/>
            <person name="Marsh M.E."/>
            <person name="Mackinder L."/>
            <person name="Mock T."/>
            <person name="Mueller-Roeber B."/>
            <person name="Pagarete A."/>
            <person name="Parker M."/>
            <person name="Probert I."/>
            <person name="Quesneville H."/>
            <person name="Raines C."/>
            <person name="Rensing S.A."/>
            <person name="Riano-Pachon D.M."/>
            <person name="Richier S."/>
            <person name="Rokitta S."/>
            <person name="Shiraiwa Y."/>
            <person name="Soanes D.M."/>
            <person name="van der Giezen M."/>
            <person name="Wahlund T.M."/>
            <person name="Williams B."/>
            <person name="Wilson W."/>
            <person name="Wolfe G."/>
            <person name="Wurch L.L."/>
        </authorList>
    </citation>
    <scope>NUCLEOTIDE SEQUENCE</scope>
</reference>
<feature type="transmembrane region" description="Helical" evidence="1">
    <location>
        <begin position="181"/>
        <end position="200"/>
    </location>
</feature>
<dbReference type="eggNOG" id="ENOG502SVTD">
    <property type="taxonomic scope" value="Eukaryota"/>
</dbReference>
<dbReference type="RefSeq" id="XP_005789530.1">
    <property type="nucleotide sequence ID" value="XM_005789473.1"/>
</dbReference>
<keyword evidence="1" id="KW-0812">Transmembrane</keyword>
<sequence>MSPPGASNKQPLLDCEHCRPLRRDTNVLVAYLAVQVVCTVILTCGVEVVSTDQTFHRLEFGATFIFALVTTFSLVCSPERDFCSPLLLKFLVFANVGARATRERPGCVGGREWHAGNTLVSFLLVLVNLERFETASHQIEYANELTMAGAESAARGGGAELLLAAAVLSEKGAEERAGRKLVAAAVLSSLLVASAQLFIYNVPWGGEVPAHYLEFAFGTLCAGGNFWFCVDSMALADQLKRQIMLAPEGLTVVIDPFSRHGVHDHSERDHYYTAPAPAGRSCCPHDSCGGEARMHDLGSHSHGGY</sequence>
<feature type="transmembrane region" description="Helical" evidence="1">
    <location>
        <begin position="60"/>
        <end position="77"/>
    </location>
</feature>
<reference evidence="2" key="2">
    <citation type="submission" date="2024-10" db="UniProtKB">
        <authorList>
            <consortium name="EnsemblProtists"/>
        </authorList>
    </citation>
    <scope>IDENTIFICATION</scope>
</reference>
<dbReference type="HOGENOM" id="CLU_984943_0_0_1"/>
<keyword evidence="1" id="KW-0472">Membrane</keyword>
<organism evidence="2 3">
    <name type="scientific">Emiliania huxleyi (strain CCMP1516)</name>
    <dbReference type="NCBI Taxonomy" id="280463"/>
    <lineage>
        <taxon>Eukaryota</taxon>
        <taxon>Haptista</taxon>
        <taxon>Haptophyta</taxon>
        <taxon>Prymnesiophyceae</taxon>
        <taxon>Isochrysidales</taxon>
        <taxon>Noelaerhabdaceae</taxon>
        <taxon>Emiliania</taxon>
    </lineage>
</organism>